<evidence type="ECO:0000259" key="1">
    <source>
        <dbReference type="PROSITE" id="PS50943"/>
    </source>
</evidence>
<dbReference type="CDD" id="cd00093">
    <property type="entry name" value="HTH_XRE"/>
    <property type="match status" value="1"/>
</dbReference>
<reference evidence="2 3" key="1">
    <citation type="submission" date="2021-03" db="EMBL/GenBank/DDBJ databases">
        <title>Sequencing the genomes of 1000 actinobacteria strains.</title>
        <authorList>
            <person name="Klenk H.-P."/>
        </authorList>
    </citation>
    <scope>NUCLEOTIDE SEQUENCE [LARGE SCALE GENOMIC DNA]</scope>
    <source>
        <strain evidence="2 3">DSM 44580</strain>
    </source>
</reference>
<keyword evidence="3" id="KW-1185">Reference proteome</keyword>
<evidence type="ECO:0000313" key="2">
    <source>
        <dbReference type="EMBL" id="MBP2474452.1"/>
    </source>
</evidence>
<protein>
    <submittedName>
        <fullName evidence="2">Transcriptional regulator with XRE-family HTH domain</fullName>
    </submittedName>
</protein>
<feature type="domain" description="HTH cro/C1-type" evidence="1">
    <location>
        <begin position="18"/>
        <end position="72"/>
    </location>
</feature>
<evidence type="ECO:0000313" key="3">
    <source>
        <dbReference type="Proteomes" id="UP001519363"/>
    </source>
</evidence>
<dbReference type="SMART" id="SM00530">
    <property type="entry name" value="HTH_XRE"/>
    <property type="match status" value="1"/>
</dbReference>
<dbReference type="RefSeq" id="WP_086780295.1">
    <property type="nucleotide sequence ID" value="NZ_JAGIOO010000001.1"/>
</dbReference>
<dbReference type="Proteomes" id="UP001519363">
    <property type="component" value="Unassembled WGS sequence"/>
</dbReference>
<comment type="caution">
    <text evidence="2">The sequence shown here is derived from an EMBL/GenBank/DDBJ whole genome shotgun (WGS) entry which is preliminary data.</text>
</comment>
<dbReference type="EMBL" id="JAGIOO010000001">
    <property type="protein sequence ID" value="MBP2474452.1"/>
    <property type="molecule type" value="Genomic_DNA"/>
</dbReference>
<dbReference type="Gene3D" id="1.10.260.40">
    <property type="entry name" value="lambda repressor-like DNA-binding domains"/>
    <property type="match status" value="1"/>
</dbReference>
<dbReference type="PROSITE" id="PS50943">
    <property type="entry name" value="HTH_CROC1"/>
    <property type="match status" value="1"/>
</dbReference>
<accession>A0ABS5ADW2</accession>
<dbReference type="InterPro" id="IPR010982">
    <property type="entry name" value="Lambda_DNA-bd_dom_sf"/>
</dbReference>
<proteinExistence type="predicted"/>
<name>A0ABS5ADW2_9PSEU</name>
<dbReference type="InterPro" id="IPR043917">
    <property type="entry name" value="DUF5753"/>
</dbReference>
<dbReference type="SUPFAM" id="SSF47413">
    <property type="entry name" value="lambda repressor-like DNA-binding domains"/>
    <property type="match status" value="1"/>
</dbReference>
<sequence>MTSGGNPVAYQRRLRGELRRAREAAGVTQKAVAEALDWSPSKVIRIETGAVGISTTDLRALLAFYGTEREVVEELVEVAKASRQQVWWDKLRGSAKPSFLKLIALESSASLVRQFQSQLVPGLLQDDGYMRAIVELYENDLNVIASTIEIRKERQARFFAGGTRIFFVLDEAVIRRAVGGKEVMRKQLEKLVEMNKLPQVSIQIAGFDKGAHVGMYGSYVVYDFEGEQDNAVYIEASGSETRILENSPDETSKYLEWFYELEALAEPAERLEEIVERVISESFS</sequence>
<gene>
    <name evidence="2" type="ORF">JOF53_003324</name>
</gene>
<dbReference type="Pfam" id="PF13560">
    <property type="entry name" value="HTH_31"/>
    <property type="match status" value="1"/>
</dbReference>
<dbReference type="InterPro" id="IPR001387">
    <property type="entry name" value="Cro/C1-type_HTH"/>
</dbReference>
<dbReference type="Pfam" id="PF19054">
    <property type="entry name" value="DUF5753"/>
    <property type="match status" value="1"/>
</dbReference>
<organism evidence="2 3">
    <name type="scientific">Crossiella equi</name>
    <dbReference type="NCBI Taxonomy" id="130796"/>
    <lineage>
        <taxon>Bacteria</taxon>
        <taxon>Bacillati</taxon>
        <taxon>Actinomycetota</taxon>
        <taxon>Actinomycetes</taxon>
        <taxon>Pseudonocardiales</taxon>
        <taxon>Pseudonocardiaceae</taxon>
        <taxon>Crossiella</taxon>
    </lineage>
</organism>